<keyword evidence="6" id="KW-0303">Gap junction</keyword>
<keyword evidence="7" id="KW-0965">Cell junction</keyword>
<dbReference type="GO" id="GO:0005886">
    <property type="term" value="C:plasma membrane"/>
    <property type="evidence" value="ECO:0007669"/>
    <property type="project" value="UniProtKB-SubCell"/>
</dbReference>
<accession>A0A915E9N7</accession>
<feature type="region of interest" description="Disordered" evidence="13">
    <location>
        <begin position="454"/>
        <end position="476"/>
    </location>
</feature>
<keyword evidence="5 12" id="KW-0812">Transmembrane</keyword>
<evidence type="ECO:0000256" key="4">
    <source>
        <dbReference type="ARBA" id="ARBA00022475"/>
    </source>
</evidence>
<keyword evidence="8 12" id="KW-1133">Transmembrane helix</keyword>
<keyword evidence="14" id="KW-1185">Reference proteome</keyword>
<comment type="similarity">
    <text evidence="12">Belongs to the pannexin family.</text>
</comment>
<evidence type="ECO:0000256" key="11">
    <source>
        <dbReference type="ARBA" id="ARBA00023303"/>
    </source>
</evidence>
<dbReference type="GO" id="GO:0034220">
    <property type="term" value="P:monoatomic ion transmembrane transport"/>
    <property type="evidence" value="ECO:0007669"/>
    <property type="project" value="UniProtKB-KW"/>
</dbReference>
<name>A0A915E9N7_9BILA</name>
<dbReference type="PROSITE" id="PS51013">
    <property type="entry name" value="PANNEXIN"/>
    <property type="match status" value="1"/>
</dbReference>
<evidence type="ECO:0000256" key="6">
    <source>
        <dbReference type="ARBA" id="ARBA00022868"/>
    </source>
</evidence>
<feature type="transmembrane region" description="Helical" evidence="12">
    <location>
        <begin position="169"/>
        <end position="191"/>
    </location>
</feature>
<proteinExistence type="inferred from homology"/>
<protein>
    <recommendedName>
        <fullName evidence="12">Innexin</fullName>
    </recommendedName>
</protein>
<sequence>MPMGFGNTGFGTAGTSGYNNNNNSNANKFANQRKAYENPKPNYSTNNSSSSNKMLDIKNIPFFGQGQEFMGKTLWDWFKRPKTQFSDVIDRLNCSIVPSTLLLFVAIITANLFGYTGGEPMKCLKSHELKDEEQEYALDYCQSKNQYYVAQGEGIPWSNDERSRRQLGYYHWVPITLVLQAMLFILPNWLWNAMNQQSGIDLAILIAEAKRLRSLPLTEDERPQLLDELATRIAEGVVDRIPRRIHGFRFGRTVGCYVSLLYVCIKIMYLVNVAGQFWLMNAFIGQDYHYWGISVLKALITGKNWQDSPIFPRLTLCDVPIRRMGDTPRYTLQCHLRINTYIEKIYLFIWWGFLIVAVLTLFNCLYYFVVLILLPCTRERSVRHLLKQNKFHDRLSSKQGSRTVRRFAKHALRHDGVLLFWFIEGHAGPIVARDLAARLFENFLYQENALEDIEEEESMPEKEKFSNFSQSSSSET</sequence>
<dbReference type="WBParaSite" id="jg3840">
    <property type="protein sequence ID" value="jg3840"/>
    <property type="gene ID" value="jg3840"/>
</dbReference>
<evidence type="ECO:0000313" key="15">
    <source>
        <dbReference type="WBParaSite" id="jg3840"/>
    </source>
</evidence>
<evidence type="ECO:0000256" key="1">
    <source>
        <dbReference type="ARBA" id="ARBA00004610"/>
    </source>
</evidence>
<keyword evidence="4" id="KW-1003">Cell membrane</keyword>
<evidence type="ECO:0000256" key="13">
    <source>
        <dbReference type="SAM" id="MobiDB-lite"/>
    </source>
</evidence>
<dbReference type="Pfam" id="PF00876">
    <property type="entry name" value="Innexin"/>
    <property type="match status" value="1"/>
</dbReference>
<feature type="transmembrane region" description="Helical" evidence="12">
    <location>
        <begin position="348"/>
        <end position="374"/>
    </location>
</feature>
<dbReference type="PRINTS" id="PR01262">
    <property type="entry name" value="INNEXIN"/>
</dbReference>
<keyword evidence="11 12" id="KW-0407">Ion channel</keyword>
<evidence type="ECO:0000256" key="10">
    <source>
        <dbReference type="ARBA" id="ARBA00023136"/>
    </source>
</evidence>
<keyword evidence="10 12" id="KW-0472">Membrane</keyword>
<comment type="function">
    <text evidence="12">Structural component of the gap junctions.</text>
</comment>
<feature type="transmembrane region" description="Helical" evidence="12">
    <location>
        <begin position="92"/>
        <end position="115"/>
    </location>
</feature>
<gene>
    <name evidence="12" type="primary">inx</name>
</gene>
<dbReference type="InterPro" id="IPR000990">
    <property type="entry name" value="Innexin"/>
</dbReference>
<evidence type="ECO:0000256" key="9">
    <source>
        <dbReference type="ARBA" id="ARBA00023065"/>
    </source>
</evidence>
<dbReference type="GO" id="GO:0005921">
    <property type="term" value="C:gap junction"/>
    <property type="evidence" value="ECO:0007669"/>
    <property type="project" value="UniProtKB-SubCell"/>
</dbReference>
<evidence type="ECO:0000256" key="2">
    <source>
        <dbReference type="ARBA" id="ARBA00004651"/>
    </source>
</evidence>
<evidence type="ECO:0000256" key="3">
    <source>
        <dbReference type="ARBA" id="ARBA00022448"/>
    </source>
</evidence>
<dbReference type="AlphaFoldDB" id="A0A915E9N7"/>
<evidence type="ECO:0000256" key="5">
    <source>
        <dbReference type="ARBA" id="ARBA00022692"/>
    </source>
</evidence>
<evidence type="ECO:0000313" key="14">
    <source>
        <dbReference type="Proteomes" id="UP000887574"/>
    </source>
</evidence>
<organism evidence="14 15">
    <name type="scientific">Ditylenchus dipsaci</name>
    <dbReference type="NCBI Taxonomy" id="166011"/>
    <lineage>
        <taxon>Eukaryota</taxon>
        <taxon>Metazoa</taxon>
        <taxon>Ecdysozoa</taxon>
        <taxon>Nematoda</taxon>
        <taxon>Chromadorea</taxon>
        <taxon>Rhabditida</taxon>
        <taxon>Tylenchina</taxon>
        <taxon>Tylenchomorpha</taxon>
        <taxon>Sphaerularioidea</taxon>
        <taxon>Anguinidae</taxon>
        <taxon>Anguininae</taxon>
        <taxon>Ditylenchus</taxon>
    </lineage>
</organism>
<evidence type="ECO:0000256" key="7">
    <source>
        <dbReference type="ARBA" id="ARBA00022949"/>
    </source>
</evidence>
<feature type="transmembrane region" description="Helical" evidence="12">
    <location>
        <begin position="250"/>
        <end position="271"/>
    </location>
</feature>
<dbReference type="PANTHER" id="PTHR11893">
    <property type="entry name" value="INNEXIN"/>
    <property type="match status" value="1"/>
</dbReference>
<dbReference type="Proteomes" id="UP000887574">
    <property type="component" value="Unplaced"/>
</dbReference>
<evidence type="ECO:0000256" key="12">
    <source>
        <dbReference type="RuleBase" id="RU010713"/>
    </source>
</evidence>
<keyword evidence="3 12" id="KW-0813">Transport</keyword>
<evidence type="ECO:0000256" key="8">
    <source>
        <dbReference type="ARBA" id="ARBA00022989"/>
    </source>
</evidence>
<keyword evidence="9 12" id="KW-0406">Ion transport</keyword>
<feature type="compositionally biased region" description="Low complexity" evidence="13">
    <location>
        <begin position="466"/>
        <end position="476"/>
    </location>
</feature>
<dbReference type="GO" id="GO:0005243">
    <property type="term" value="F:gap junction channel activity"/>
    <property type="evidence" value="ECO:0007669"/>
    <property type="project" value="TreeGrafter"/>
</dbReference>
<reference evidence="15" key="1">
    <citation type="submission" date="2022-11" db="UniProtKB">
        <authorList>
            <consortium name="WormBaseParasite"/>
        </authorList>
    </citation>
    <scope>IDENTIFICATION</scope>
</reference>
<dbReference type="PANTHER" id="PTHR11893:SF20">
    <property type="entry name" value="INNEXIN-3"/>
    <property type="match status" value="1"/>
</dbReference>
<comment type="subcellular location">
    <subcellularLocation>
        <location evidence="1">Cell junction</location>
        <location evidence="1">Gap junction</location>
    </subcellularLocation>
    <subcellularLocation>
        <location evidence="2 12">Cell membrane</location>
        <topology evidence="2 12">Multi-pass membrane protein</topology>
    </subcellularLocation>
</comment>